<feature type="coiled-coil region" evidence="8">
    <location>
        <begin position="38"/>
        <end position="114"/>
    </location>
</feature>
<proteinExistence type="predicted"/>
<keyword evidence="5" id="KW-0862">Zinc</keyword>
<dbReference type="GO" id="GO:0043122">
    <property type="term" value="P:regulation of canonical NF-kappaB signal transduction"/>
    <property type="evidence" value="ECO:0007669"/>
    <property type="project" value="TreeGrafter"/>
</dbReference>
<keyword evidence="2" id="KW-0963">Cytoplasm</keyword>
<dbReference type="Gene3D" id="1.20.5.390">
    <property type="entry name" value="L1 transposable element, trimerization domain"/>
    <property type="match status" value="1"/>
</dbReference>
<evidence type="ECO:0000256" key="6">
    <source>
        <dbReference type="ARBA" id="ARBA00023054"/>
    </source>
</evidence>
<evidence type="ECO:0000313" key="11">
    <source>
        <dbReference type="EMBL" id="KAK3793998.1"/>
    </source>
</evidence>
<keyword evidence="4 7" id="KW-0863">Zinc-finger</keyword>
<dbReference type="InterPro" id="IPR051301">
    <property type="entry name" value="Optineurin/NFkB_EssMod"/>
</dbReference>
<feature type="domain" description="CCHC NOA-type" evidence="10">
    <location>
        <begin position="728"/>
        <end position="758"/>
    </location>
</feature>
<evidence type="ECO:0000256" key="8">
    <source>
        <dbReference type="SAM" id="Coils"/>
    </source>
</evidence>
<dbReference type="EMBL" id="JAWDGP010001156">
    <property type="protein sequence ID" value="KAK3793998.1"/>
    <property type="molecule type" value="Genomic_DNA"/>
</dbReference>
<gene>
    <name evidence="11" type="ORF">RRG08_028432</name>
</gene>
<protein>
    <recommendedName>
        <fullName evidence="10">CCHC NOA-type domain-containing protein</fullName>
    </recommendedName>
</protein>
<accession>A0AAE1AUA5</accession>
<feature type="coiled-coil region" evidence="8">
    <location>
        <begin position="448"/>
        <end position="538"/>
    </location>
</feature>
<dbReference type="GO" id="GO:0070530">
    <property type="term" value="F:K63-linked polyubiquitin modification-dependent protein binding"/>
    <property type="evidence" value="ECO:0007669"/>
    <property type="project" value="InterPro"/>
</dbReference>
<evidence type="ECO:0000256" key="2">
    <source>
        <dbReference type="ARBA" id="ARBA00022490"/>
    </source>
</evidence>
<feature type="compositionally biased region" description="Polar residues" evidence="9">
    <location>
        <begin position="663"/>
        <end position="677"/>
    </location>
</feature>
<feature type="coiled-coil region" evidence="8">
    <location>
        <begin position="175"/>
        <end position="268"/>
    </location>
</feature>
<keyword evidence="12" id="KW-1185">Reference proteome</keyword>
<dbReference type="GO" id="GO:0005634">
    <property type="term" value="C:nucleus"/>
    <property type="evidence" value="ECO:0007669"/>
    <property type="project" value="TreeGrafter"/>
</dbReference>
<organism evidence="11 12">
    <name type="scientific">Elysia crispata</name>
    <name type="common">lettuce slug</name>
    <dbReference type="NCBI Taxonomy" id="231223"/>
    <lineage>
        <taxon>Eukaryota</taxon>
        <taxon>Metazoa</taxon>
        <taxon>Spiralia</taxon>
        <taxon>Lophotrochozoa</taxon>
        <taxon>Mollusca</taxon>
        <taxon>Gastropoda</taxon>
        <taxon>Heterobranchia</taxon>
        <taxon>Euthyneura</taxon>
        <taxon>Panpulmonata</taxon>
        <taxon>Sacoglossa</taxon>
        <taxon>Placobranchoidea</taxon>
        <taxon>Plakobranchidae</taxon>
        <taxon>Elysia</taxon>
    </lineage>
</organism>
<dbReference type="PROSITE" id="PS51801">
    <property type="entry name" value="ZF_CCHC_NOA"/>
    <property type="match status" value="1"/>
</dbReference>
<evidence type="ECO:0000313" key="12">
    <source>
        <dbReference type="Proteomes" id="UP001283361"/>
    </source>
</evidence>
<comment type="subcellular location">
    <subcellularLocation>
        <location evidence="1">Cytoplasm</location>
    </subcellularLocation>
</comment>
<dbReference type="GO" id="GO:0005737">
    <property type="term" value="C:cytoplasm"/>
    <property type="evidence" value="ECO:0007669"/>
    <property type="project" value="UniProtKB-SubCell"/>
</dbReference>
<dbReference type="Gene3D" id="1.20.5.990">
    <property type="entry name" value="Nemo cc2-lz domain - 1d5 darpin complex"/>
    <property type="match status" value="1"/>
</dbReference>
<dbReference type="Proteomes" id="UP001283361">
    <property type="component" value="Unassembled WGS sequence"/>
</dbReference>
<evidence type="ECO:0000256" key="5">
    <source>
        <dbReference type="ARBA" id="ARBA00022833"/>
    </source>
</evidence>
<keyword evidence="3" id="KW-0479">Metal-binding</keyword>
<evidence type="ECO:0000256" key="7">
    <source>
        <dbReference type="PROSITE-ProRule" id="PRU01142"/>
    </source>
</evidence>
<name>A0AAE1AUA5_9GAST</name>
<feature type="region of interest" description="Disordered" evidence="9">
    <location>
        <begin position="319"/>
        <end position="340"/>
    </location>
</feature>
<feature type="compositionally biased region" description="Polar residues" evidence="9">
    <location>
        <begin position="12"/>
        <end position="29"/>
    </location>
</feature>
<evidence type="ECO:0000256" key="4">
    <source>
        <dbReference type="ARBA" id="ARBA00022771"/>
    </source>
</evidence>
<reference evidence="11" key="1">
    <citation type="journal article" date="2023" name="G3 (Bethesda)">
        <title>A reference genome for the long-term kleptoplast-retaining sea slug Elysia crispata morphotype clarki.</title>
        <authorList>
            <person name="Eastman K.E."/>
            <person name="Pendleton A.L."/>
            <person name="Shaikh M.A."/>
            <person name="Suttiyut T."/>
            <person name="Ogas R."/>
            <person name="Tomko P."/>
            <person name="Gavelis G."/>
            <person name="Widhalm J.R."/>
            <person name="Wisecaver J.H."/>
        </authorList>
    </citation>
    <scope>NUCLEOTIDE SEQUENCE</scope>
    <source>
        <strain evidence="11">ECLA1</strain>
    </source>
</reference>
<keyword evidence="6 8" id="KW-0175">Coiled coil</keyword>
<dbReference type="PANTHER" id="PTHR31553:SF1">
    <property type="entry name" value="NF-KAPPA-B ESSENTIAL MODULATOR"/>
    <property type="match status" value="1"/>
</dbReference>
<evidence type="ECO:0000256" key="9">
    <source>
        <dbReference type="SAM" id="MobiDB-lite"/>
    </source>
</evidence>
<feature type="region of interest" description="Disordered" evidence="9">
    <location>
        <begin position="1"/>
        <end position="29"/>
    </location>
</feature>
<dbReference type="GO" id="GO:0008270">
    <property type="term" value="F:zinc ion binding"/>
    <property type="evidence" value="ECO:0007669"/>
    <property type="project" value="UniProtKB-KW"/>
</dbReference>
<evidence type="ECO:0000259" key="10">
    <source>
        <dbReference type="PROSITE" id="PS51801"/>
    </source>
</evidence>
<evidence type="ECO:0000256" key="1">
    <source>
        <dbReference type="ARBA" id="ARBA00004496"/>
    </source>
</evidence>
<sequence length="760" mass="87129">MMTSTPPPSSEGLPSQRSSPASSGRMTDSRCSITDLTLEQALIRIKEIEDENRAHRDNLRQHNAVMRGHYEDLALWRKREQEKFEQAKALITALREENQEKQVQIMTLKDKEKEISAELTSMAEERSHLMRQKAICDQRIFNLLKQAEEQGVKGLVPGDDDEAATDSDNIVFVSTSEKEAEIAKLEAAVENKDETIAQLRASLLQREHEVESLRDTTKQLLKDMQNQQQLKESIQEENRTLTQQLMEAEKQKHQYMQAEMATKRLEMQVQRQSSAEGKLSHLVTESGGTQAEGSKPIVVSYPDNSEELMTTLQSLNAERQREQAKKDLEKKVEESQRAKDTMEKEINNLRDQVKELQLEVDQQKTRANEIQLHANRDLDALTQQYEGKLREFAQQSRERDNQQSMQAATTGDVSILRSQVLSLIKEVDEANTKNSALTATCHLKDDKIRELEENKGLLITEREGLFEENSRFIQTLQSLHRQQEQTQLENKNIKSEYKKLQDSFSQLVTDYKDMEEMFETHRNEAKELSAKFQIYRQQAEEKLSKKAPPKQVMEEINRLTAQVIAADEAMRCKDEELGKLQAMEQVLRIQADQYQSDFHDERESRTKLAEELNTVKEQNRKLKEENNLINMQKFQTMQARYSGVPGTNLVNPPYPRLQYPQPMYSQTHGNPQQTMPSASGGGLPPVSGASAMLTYPGQPSRTYLPGQEAGGFRPTASQVVETGAEEDLSSLRQYQCPKCHLMFPDEDTVQLHVQECLERD</sequence>
<feature type="region of interest" description="Disordered" evidence="9">
    <location>
        <begin position="663"/>
        <end position="716"/>
    </location>
</feature>
<feature type="coiled-coil region" evidence="8">
    <location>
        <begin position="605"/>
        <end position="632"/>
    </location>
</feature>
<comment type="caution">
    <text evidence="11">The sequence shown here is derived from an EMBL/GenBank/DDBJ whole genome shotgun (WGS) entry which is preliminary data.</text>
</comment>
<dbReference type="PANTHER" id="PTHR31553">
    <property type="entry name" value="NF-KAPPA-B ESSENTIAL MODULATOR"/>
    <property type="match status" value="1"/>
</dbReference>
<evidence type="ECO:0000256" key="3">
    <source>
        <dbReference type="ARBA" id="ARBA00022723"/>
    </source>
</evidence>
<dbReference type="AlphaFoldDB" id="A0AAE1AUA5"/>
<dbReference type="InterPro" id="IPR034735">
    <property type="entry name" value="NEMO_ZF"/>
</dbReference>